<dbReference type="EMBL" id="JARBDR010000337">
    <property type="protein sequence ID" value="KAJ8315453.1"/>
    <property type="molecule type" value="Genomic_DNA"/>
</dbReference>
<proteinExistence type="predicted"/>
<accession>A0ABQ9FDQ2</accession>
<name>A0ABQ9FDQ2_TEGGR</name>
<evidence type="ECO:0000313" key="2">
    <source>
        <dbReference type="Proteomes" id="UP001217089"/>
    </source>
</evidence>
<protein>
    <submittedName>
        <fullName evidence="1">Uncharacterized protein</fullName>
    </submittedName>
</protein>
<organism evidence="1 2">
    <name type="scientific">Tegillarca granosa</name>
    <name type="common">Malaysian cockle</name>
    <name type="synonym">Anadara granosa</name>
    <dbReference type="NCBI Taxonomy" id="220873"/>
    <lineage>
        <taxon>Eukaryota</taxon>
        <taxon>Metazoa</taxon>
        <taxon>Spiralia</taxon>
        <taxon>Lophotrochozoa</taxon>
        <taxon>Mollusca</taxon>
        <taxon>Bivalvia</taxon>
        <taxon>Autobranchia</taxon>
        <taxon>Pteriomorphia</taxon>
        <taxon>Arcoida</taxon>
        <taxon>Arcoidea</taxon>
        <taxon>Arcidae</taxon>
        <taxon>Tegillarca</taxon>
    </lineage>
</organism>
<dbReference type="Proteomes" id="UP001217089">
    <property type="component" value="Unassembled WGS sequence"/>
</dbReference>
<evidence type="ECO:0000313" key="1">
    <source>
        <dbReference type="EMBL" id="KAJ8315453.1"/>
    </source>
</evidence>
<keyword evidence="2" id="KW-1185">Reference proteome</keyword>
<comment type="caution">
    <text evidence="1">The sequence shown here is derived from an EMBL/GenBank/DDBJ whole genome shotgun (WGS) entry which is preliminary data.</text>
</comment>
<sequence length="301" mass="35107">MKRDEVHVFETVKGDRSLQLLGACMHERVGISHVHNVRQKLRQLARLLVLLRSQDKQPQDTEPITCFSDFISPGNFDFIVACGSFVCLKQSRKKQKEVAQSMINQHWLLKLILQFVQETVPKDKDYLIPHKKEWDEKISSHARQTVAERKYNEPNILTLTEDVVNLRKFLQEINRLIELLNSQPDLKMWRKLALATLCRVTVFNKRRGDETGQMLLQIYQKRQINWNEGGNADIAASLEPIERNLINRLIIDLGPNQEQEWLANHMGHNLSVHKQYYRLQEQTLELAKVSKLLLAVEAVIF</sequence>
<gene>
    <name evidence="1" type="ORF">KUTeg_007603</name>
</gene>
<reference evidence="1 2" key="1">
    <citation type="submission" date="2022-12" db="EMBL/GenBank/DDBJ databases">
        <title>Chromosome-level genome of Tegillarca granosa.</title>
        <authorList>
            <person name="Kim J."/>
        </authorList>
    </citation>
    <scope>NUCLEOTIDE SEQUENCE [LARGE SCALE GENOMIC DNA]</scope>
    <source>
        <strain evidence="1">Teg-2019</strain>
        <tissue evidence="1">Adductor muscle</tissue>
    </source>
</reference>
<dbReference type="PANTHER" id="PTHR33480">
    <property type="entry name" value="SET DOMAIN-CONTAINING PROTEIN-RELATED"/>
    <property type="match status" value="1"/>
</dbReference>